<comment type="caution">
    <text evidence="2">The sequence shown here is derived from an EMBL/GenBank/DDBJ whole genome shotgun (WGS) entry which is preliminary data.</text>
</comment>
<dbReference type="Proteomes" id="UP001066276">
    <property type="component" value="Chromosome 8"/>
</dbReference>
<proteinExistence type="predicted"/>
<evidence type="ECO:0000313" key="3">
    <source>
        <dbReference type="Proteomes" id="UP001066276"/>
    </source>
</evidence>
<protein>
    <submittedName>
        <fullName evidence="2">Uncharacterized protein</fullName>
    </submittedName>
</protein>
<sequence length="88" mass="9639">MEPGCEVADRRGWQKMASSRSDNGGSRGKLEKTVHKSVAKWEVAPGLRHWNLGLGSLTCEAEAGRYWLPARVERCGKEQQQVGSGGDL</sequence>
<keyword evidence="3" id="KW-1185">Reference proteome</keyword>
<evidence type="ECO:0000256" key="1">
    <source>
        <dbReference type="SAM" id="MobiDB-lite"/>
    </source>
</evidence>
<name>A0AAV7NNN3_PLEWA</name>
<feature type="region of interest" description="Disordered" evidence="1">
    <location>
        <begin position="1"/>
        <end position="31"/>
    </location>
</feature>
<gene>
    <name evidence="2" type="ORF">NDU88_005878</name>
</gene>
<organism evidence="2 3">
    <name type="scientific">Pleurodeles waltl</name>
    <name type="common">Iberian ribbed newt</name>
    <dbReference type="NCBI Taxonomy" id="8319"/>
    <lineage>
        <taxon>Eukaryota</taxon>
        <taxon>Metazoa</taxon>
        <taxon>Chordata</taxon>
        <taxon>Craniata</taxon>
        <taxon>Vertebrata</taxon>
        <taxon>Euteleostomi</taxon>
        <taxon>Amphibia</taxon>
        <taxon>Batrachia</taxon>
        <taxon>Caudata</taxon>
        <taxon>Salamandroidea</taxon>
        <taxon>Salamandridae</taxon>
        <taxon>Pleurodelinae</taxon>
        <taxon>Pleurodeles</taxon>
    </lineage>
</organism>
<reference evidence="2" key="1">
    <citation type="journal article" date="2022" name="bioRxiv">
        <title>Sequencing and chromosome-scale assembly of the giantPleurodeles waltlgenome.</title>
        <authorList>
            <person name="Brown T."/>
            <person name="Elewa A."/>
            <person name="Iarovenko S."/>
            <person name="Subramanian E."/>
            <person name="Araus A.J."/>
            <person name="Petzold A."/>
            <person name="Susuki M."/>
            <person name="Suzuki K.-i.T."/>
            <person name="Hayashi T."/>
            <person name="Toyoda A."/>
            <person name="Oliveira C."/>
            <person name="Osipova E."/>
            <person name="Leigh N.D."/>
            <person name="Simon A."/>
            <person name="Yun M.H."/>
        </authorList>
    </citation>
    <scope>NUCLEOTIDE SEQUENCE</scope>
    <source>
        <strain evidence="2">20211129_DDA</strain>
        <tissue evidence="2">Liver</tissue>
    </source>
</reference>
<dbReference type="AlphaFoldDB" id="A0AAV7NNN3"/>
<dbReference type="EMBL" id="JANPWB010000012">
    <property type="protein sequence ID" value="KAJ1117681.1"/>
    <property type="molecule type" value="Genomic_DNA"/>
</dbReference>
<evidence type="ECO:0000313" key="2">
    <source>
        <dbReference type="EMBL" id="KAJ1117681.1"/>
    </source>
</evidence>
<accession>A0AAV7NNN3</accession>